<dbReference type="InterPro" id="IPR036188">
    <property type="entry name" value="FAD/NAD-bd_sf"/>
</dbReference>
<dbReference type="AlphaFoldDB" id="A0A9P6KNV6"/>
<comment type="caution">
    <text evidence="5">The sequence shown here is derived from an EMBL/GenBank/DDBJ whole genome shotgun (WGS) entry which is preliminary data.</text>
</comment>
<sequence length="538" mass="60495">MGSASDNLYDALVVGTGFGGLYTLHLLKQLGLNVRAIESAPDVGGTWHWNSYPGARSDIHSHVYRYSWDKELLQKHPWPNNYLHQPELQAYFQEVAQKHKLYPLIDFSTELRGAVWDDQAGLWKISTNTGQEYTARYLVTAIGILHNRNVPEIPGLDSFKGQTVHSSNWKPQIRWEGKRVAVIGSGATGIQIVSSLSEKARSLTHFIRHAQYVIPSRFRAVTPEERKDINERYEKIWEDVFLSNTAFGFVEPGRPTLSLSAEDREIVFERLWKEGNGFHFLFGGFSDLATNEAANKEAIKFIHRKIKETVEDVQKAEVLTSSDWFARRPLTDDHYYERFNQDNVFAVDLKKAPIIAITPDGISTADGTTHAVDLIVFATGFDAIDGSYTRLNIRGRNGIELKKHWEAEGPKSHIGAATSEFPNLLFVNGPGSVFANNPPVAEVAAEFARDLIARAEEVRCKESGIGIIEALHEAENRWREQTEQVAEATLFSKTPSWFFGENIPGKKVAPRLYFGGIGRFRAAIAEEKAAGFKGFQFR</sequence>
<evidence type="ECO:0000256" key="4">
    <source>
        <dbReference type="ARBA" id="ARBA00023002"/>
    </source>
</evidence>
<dbReference type="GO" id="GO:0004499">
    <property type="term" value="F:N,N-dimethylaniline monooxygenase activity"/>
    <property type="evidence" value="ECO:0007669"/>
    <property type="project" value="InterPro"/>
</dbReference>
<dbReference type="PRINTS" id="PR00411">
    <property type="entry name" value="PNDRDTASEI"/>
</dbReference>
<dbReference type="Pfam" id="PF00743">
    <property type="entry name" value="FMO-like"/>
    <property type="match status" value="1"/>
</dbReference>
<organism evidence="5 6">
    <name type="scientific">Paraphaeosphaeria minitans</name>
    <dbReference type="NCBI Taxonomy" id="565426"/>
    <lineage>
        <taxon>Eukaryota</taxon>
        <taxon>Fungi</taxon>
        <taxon>Dikarya</taxon>
        <taxon>Ascomycota</taxon>
        <taxon>Pezizomycotina</taxon>
        <taxon>Dothideomycetes</taxon>
        <taxon>Pleosporomycetidae</taxon>
        <taxon>Pleosporales</taxon>
        <taxon>Massarineae</taxon>
        <taxon>Didymosphaeriaceae</taxon>
        <taxon>Paraphaeosphaeria</taxon>
    </lineage>
</organism>
<evidence type="ECO:0000256" key="3">
    <source>
        <dbReference type="ARBA" id="ARBA00022857"/>
    </source>
</evidence>
<reference evidence="5" key="1">
    <citation type="journal article" date="2020" name="Mol. Plant Microbe Interact.">
        <title>Genome Sequence of the Biocontrol Agent Coniothyrium minitans strain Conio (IMI 134523).</title>
        <authorList>
            <person name="Patel D."/>
            <person name="Shittu T.A."/>
            <person name="Baroncelli R."/>
            <person name="Muthumeenakshi S."/>
            <person name="Osborne T.H."/>
            <person name="Janganan T.K."/>
            <person name="Sreenivasaprasad S."/>
        </authorList>
    </citation>
    <scope>NUCLEOTIDE SEQUENCE</scope>
    <source>
        <strain evidence="5">Conio</strain>
    </source>
</reference>
<name>A0A9P6KNV6_9PLEO</name>
<dbReference type="InterPro" id="IPR020946">
    <property type="entry name" value="Flavin_mOase-like"/>
</dbReference>
<proteinExistence type="predicted"/>
<gene>
    <name evidence="5" type="ORF">PMIN01_08819</name>
</gene>
<dbReference type="InterPro" id="IPR050775">
    <property type="entry name" value="FAD-binding_Monooxygenases"/>
</dbReference>
<evidence type="ECO:0000313" key="5">
    <source>
        <dbReference type="EMBL" id="KAF9733136.1"/>
    </source>
</evidence>
<keyword evidence="1" id="KW-0285">Flavoprotein</keyword>
<dbReference type="Proteomes" id="UP000756921">
    <property type="component" value="Unassembled WGS sequence"/>
</dbReference>
<keyword evidence="2" id="KW-0274">FAD</keyword>
<keyword evidence="5" id="KW-0503">Monooxygenase</keyword>
<protein>
    <submittedName>
        <fullName evidence="5">Cyclohexanone monooxygenase</fullName>
    </submittedName>
</protein>
<accession>A0A9P6KNV6</accession>
<dbReference type="GO" id="GO:0050661">
    <property type="term" value="F:NADP binding"/>
    <property type="evidence" value="ECO:0007669"/>
    <property type="project" value="InterPro"/>
</dbReference>
<dbReference type="PANTHER" id="PTHR43098">
    <property type="entry name" value="L-ORNITHINE N(5)-MONOOXYGENASE-RELATED"/>
    <property type="match status" value="1"/>
</dbReference>
<evidence type="ECO:0000256" key="2">
    <source>
        <dbReference type="ARBA" id="ARBA00022827"/>
    </source>
</evidence>
<keyword evidence="3" id="KW-0521">NADP</keyword>
<dbReference type="SUPFAM" id="SSF51905">
    <property type="entry name" value="FAD/NAD(P)-binding domain"/>
    <property type="match status" value="2"/>
</dbReference>
<dbReference type="PANTHER" id="PTHR43098:SF5">
    <property type="entry name" value="DUAL-FUNCTIONAL MONOOXYGENASE_METHYLTRANSFERASE PSOF"/>
    <property type="match status" value="1"/>
</dbReference>
<dbReference type="OrthoDB" id="66881at2759"/>
<dbReference type="Gene3D" id="3.50.50.60">
    <property type="entry name" value="FAD/NAD(P)-binding domain"/>
    <property type="match status" value="2"/>
</dbReference>
<evidence type="ECO:0000313" key="6">
    <source>
        <dbReference type="Proteomes" id="UP000756921"/>
    </source>
</evidence>
<keyword evidence="4" id="KW-0560">Oxidoreductase</keyword>
<dbReference type="EMBL" id="WJXW01000009">
    <property type="protein sequence ID" value="KAF9733136.1"/>
    <property type="molecule type" value="Genomic_DNA"/>
</dbReference>
<dbReference type="GO" id="GO:0050660">
    <property type="term" value="F:flavin adenine dinucleotide binding"/>
    <property type="evidence" value="ECO:0007669"/>
    <property type="project" value="InterPro"/>
</dbReference>
<keyword evidence="6" id="KW-1185">Reference proteome</keyword>
<evidence type="ECO:0000256" key="1">
    <source>
        <dbReference type="ARBA" id="ARBA00022630"/>
    </source>
</evidence>